<feature type="domain" description="Ferric siderophore reductase C-terminal" evidence="2">
    <location>
        <begin position="253"/>
        <end position="273"/>
    </location>
</feature>
<organism evidence="3 4">
    <name type="scientific">Streptomyces aidingensis</name>
    <dbReference type="NCBI Taxonomy" id="910347"/>
    <lineage>
        <taxon>Bacteria</taxon>
        <taxon>Bacillati</taxon>
        <taxon>Actinomycetota</taxon>
        <taxon>Actinomycetes</taxon>
        <taxon>Kitasatosporales</taxon>
        <taxon>Streptomycetaceae</taxon>
        <taxon>Streptomyces</taxon>
    </lineage>
</organism>
<reference evidence="3 4" key="1">
    <citation type="submission" date="2016-10" db="EMBL/GenBank/DDBJ databases">
        <authorList>
            <person name="de Groot N.N."/>
        </authorList>
    </citation>
    <scope>NUCLEOTIDE SEQUENCE [LARGE SCALE GENOMIC DNA]</scope>
    <source>
        <strain evidence="3 4">CGMCC 4.5739</strain>
    </source>
</reference>
<proteinExistence type="predicted"/>
<dbReference type="InterPro" id="IPR024726">
    <property type="entry name" value="FhuF_C"/>
</dbReference>
<keyword evidence="4" id="KW-1185">Reference proteome</keyword>
<dbReference type="AlphaFoldDB" id="A0A1I1J013"/>
<dbReference type="Pfam" id="PF11575">
    <property type="entry name" value="FhuF_C"/>
    <property type="match status" value="1"/>
</dbReference>
<dbReference type="Proteomes" id="UP000199207">
    <property type="component" value="Unassembled WGS sequence"/>
</dbReference>
<dbReference type="STRING" id="910347.SAMN05421773_103158"/>
<name>A0A1I1J013_9ACTN</name>
<evidence type="ECO:0000259" key="2">
    <source>
        <dbReference type="Pfam" id="PF11575"/>
    </source>
</evidence>
<dbReference type="OrthoDB" id="5181364at2"/>
<feature type="region of interest" description="Disordered" evidence="1">
    <location>
        <begin position="1"/>
        <end position="20"/>
    </location>
</feature>
<evidence type="ECO:0000313" key="4">
    <source>
        <dbReference type="Proteomes" id="UP000199207"/>
    </source>
</evidence>
<protein>
    <submittedName>
        <fullName evidence="3">FhuF 2Fe-2S C-terminal domain-containing protein</fullName>
    </submittedName>
</protein>
<accession>A0A1I1J013</accession>
<dbReference type="RefSeq" id="WP_093837998.1">
    <property type="nucleotide sequence ID" value="NZ_FOLM01000003.1"/>
</dbReference>
<dbReference type="GO" id="GO:0051537">
    <property type="term" value="F:2 iron, 2 sulfur cluster binding"/>
    <property type="evidence" value="ECO:0007669"/>
    <property type="project" value="InterPro"/>
</dbReference>
<evidence type="ECO:0000256" key="1">
    <source>
        <dbReference type="SAM" id="MobiDB-lite"/>
    </source>
</evidence>
<gene>
    <name evidence="3" type="ORF">SAMN05421773_103158</name>
</gene>
<sequence>MTTPAPAPPAALPAGPPADSPLTAAYDTAGALVPGLRIAERAPRHGDGWLRADELASGGAALEGFLAREQERAHRDYGAPARPDVAAGFALHRYAWPAASLFTVPWFLLRRVPRITVADLSVHPERGRVTVRPGLAFHCLPGDPAGALPKALPVSGEEALRDAVRDAAAGLLEPLLEAFRPYLRRGRRALWGLATDELAGSLWYFGQLLGREREAVAAAGRLLPGVTAPYTGRAGFRELTGSDGVSHGVTRDRVTCCLFYTLRPAETCSTCPRTCDSQRIDQLNRIR</sequence>
<evidence type="ECO:0000313" key="3">
    <source>
        <dbReference type="EMBL" id="SFC38810.1"/>
    </source>
</evidence>
<dbReference type="EMBL" id="FOLM01000003">
    <property type="protein sequence ID" value="SFC38810.1"/>
    <property type="molecule type" value="Genomic_DNA"/>
</dbReference>
<feature type="compositionally biased region" description="Pro residues" evidence="1">
    <location>
        <begin position="1"/>
        <end position="19"/>
    </location>
</feature>